<evidence type="ECO:0000313" key="1">
    <source>
        <dbReference type="EMBL" id="KAJ8255773.1"/>
    </source>
</evidence>
<proteinExistence type="predicted"/>
<evidence type="ECO:0000313" key="2">
    <source>
        <dbReference type="Proteomes" id="UP001152803"/>
    </source>
</evidence>
<dbReference type="Proteomes" id="UP001152803">
    <property type="component" value="Unassembled WGS sequence"/>
</dbReference>
<reference evidence="1" key="1">
    <citation type="journal article" date="2023" name="Science">
        <title>Genome structures resolve the early diversification of teleost fishes.</title>
        <authorList>
            <person name="Parey E."/>
            <person name="Louis A."/>
            <person name="Montfort J."/>
            <person name="Bouchez O."/>
            <person name="Roques C."/>
            <person name="Iampietro C."/>
            <person name="Lluch J."/>
            <person name="Castinel A."/>
            <person name="Donnadieu C."/>
            <person name="Desvignes T."/>
            <person name="Floi Bucao C."/>
            <person name="Jouanno E."/>
            <person name="Wen M."/>
            <person name="Mejri S."/>
            <person name="Dirks R."/>
            <person name="Jansen H."/>
            <person name="Henkel C."/>
            <person name="Chen W.J."/>
            <person name="Zahm M."/>
            <person name="Cabau C."/>
            <person name="Klopp C."/>
            <person name="Thompson A.W."/>
            <person name="Robinson-Rechavi M."/>
            <person name="Braasch I."/>
            <person name="Lecointre G."/>
            <person name="Bobe J."/>
            <person name="Postlethwait J.H."/>
            <person name="Berthelot C."/>
            <person name="Roest Crollius H."/>
            <person name="Guiguen Y."/>
        </authorList>
    </citation>
    <scope>NUCLEOTIDE SEQUENCE</scope>
    <source>
        <strain evidence="1">Concon-B</strain>
    </source>
</reference>
<dbReference type="AlphaFoldDB" id="A0A9Q1D231"/>
<name>A0A9Q1D231_CONCO</name>
<dbReference type="EMBL" id="JAFJMO010000015">
    <property type="protein sequence ID" value="KAJ8255773.1"/>
    <property type="molecule type" value="Genomic_DNA"/>
</dbReference>
<protein>
    <submittedName>
        <fullName evidence="1">Uncharacterized protein</fullName>
    </submittedName>
</protein>
<accession>A0A9Q1D231</accession>
<organism evidence="1 2">
    <name type="scientific">Conger conger</name>
    <name type="common">Conger eel</name>
    <name type="synonym">Muraena conger</name>
    <dbReference type="NCBI Taxonomy" id="82655"/>
    <lineage>
        <taxon>Eukaryota</taxon>
        <taxon>Metazoa</taxon>
        <taxon>Chordata</taxon>
        <taxon>Craniata</taxon>
        <taxon>Vertebrata</taxon>
        <taxon>Euteleostomi</taxon>
        <taxon>Actinopterygii</taxon>
        <taxon>Neopterygii</taxon>
        <taxon>Teleostei</taxon>
        <taxon>Anguilliformes</taxon>
        <taxon>Congridae</taxon>
        <taxon>Conger</taxon>
    </lineage>
</organism>
<gene>
    <name evidence="1" type="ORF">COCON_G00196370</name>
</gene>
<keyword evidence="2" id="KW-1185">Reference proteome</keyword>
<sequence>MCIMPRRLLETHGRNKHLRLNPYCCVRSLPLNTAVSFFCITKSRQVLKEKETISHLGPAVTVPSLFTEESHIRTKSSGNLILNRTAPRCSSAPRHRPHCCQVCGCQGPLP</sequence>
<comment type="caution">
    <text evidence="1">The sequence shown here is derived from an EMBL/GenBank/DDBJ whole genome shotgun (WGS) entry which is preliminary data.</text>
</comment>